<dbReference type="Proteomes" id="UP000603865">
    <property type="component" value="Unassembled WGS sequence"/>
</dbReference>
<dbReference type="EMBL" id="BMQL01000055">
    <property type="protein sequence ID" value="GGR32525.1"/>
    <property type="molecule type" value="Genomic_DNA"/>
</dbReference>
<dbReference type="GO" id="GO:0004135">
    <property type="term" value="F:amylo-alpha-1,6-glucosidase activity"/>
    <property type="evidence" value="ECO:0007669"/>
    <property type="project" value="InterPro"/>
</dbReference>
<evidence type="ECO:0000313" key="3">
    <source>
        <dbReference type="EMBL" id="GGR32525.1"/>
    </source>
</evidence>
<evidence type="ECO:0000259" key="1">
    <source>
        <dbReference type="Pfam" id="PF06202"/>
    </source>
</evidence>
<keyword evidence="4" id="KW-1185">Reference proteome</keyword>
<dbReference type="AlphaFoldDB" id="A0A918CMT8"/>
<reference evidence="3" key="2">
    <citation type="submission" date="2020-09" db="EMBL/GenBank/DDBJ databases">
        <authorList>
            <person name="Sun Q."/>
            <person name="Ohkuma M."/>
        </authorList>
    </citation>
    <scope>NUCLEOTIDE SEQUENCE</scope>
    <source>
        <strain evidence="3">JCM 31311</strain>
    </source>
</reference>
<gene>
    <name evidence="3" type="ORF">GCM10008957_48770</name>
</gene>
<evidence type="ECO:0000313" key="4">
    <source>
        <dbReference type="Proteomes" id="UP000603865"/>
    </source>
</evidence>
<dbReference type="PANTHER" id="PTHR10569">
    <property type="entry name" value="GLYCOGEN DEBRANCHING ENZYME"/>
    <property type="match status" value="1"/>
</dbReference>
<sequence>MTVPPPFLGTPIPVAPVPMFSRRLSPQDARDLGREVLLTDGLGGFAMSSPAGVPTRCYSGLARSLTPPVQRHLMFISPLETLDVAGHRSELHAFEVAPGTVEGDGLNLLSHVELNDLIPTRVQLAGGVRVQRTWFMPRHTGSLVLLYDIDTPQDATLMLGALLTHRDMHHVCAHTPGLEFLPGGLEMSVSGLGPDAHSVALRLYPPEASRIQALVPRPAPQRVHFRLDTARGAPDTERAVRTGLWALHLPAGRHRLALVVGDPGNVGNPWNAYAEEIERRRLLVLRAFSVCGVQDSVTATLALSADSFLVYRQSTQAVSVIAGYPWFADWGRDSMIALTGLTLLTGRLDDARALLSTYLGSLRRGLTPNNFHDDGSGAEYNTVDGALWLITALERYVRLSGDREFAQTHLETVRGIIRHHLDGTDHGIRADPQDGLLLAGAAGVQLTWMDVKIHDWVVTPRHGKPVEIQALWLAALNVESRMSEALGQPPAFAALLLRARAAFMQLWNPDDQHFYDVLAADGTPDASVRPNALLALALPDTPAVPAQLDAALLTAGRELLTPLGLRTLALSDPRYLGNYGGSQLVRDAAYHQGTVWPWPLAAYTDLLLKRGRVADARAALDGLIAHLWDAGLGSVSEVFSGSTLLPGGCSFQAWSVAELLRAHVAVAQAEKGRGEGSRE</sequence>
<comment type="caution">
    <text evidence="3">The sequence shown here is derived from an EMBL/GenBank/DDBJ whole genome shotgun (WGS) entry which is preliminary data.</text>
</comment>
<feature type="domain" description="Glycogen debranching enzyme C-terminal" evidence="1">
    <location>
        <begin position="304"/>
        <end position="661"/>
    </location>
</feature>
<dbReference type="Pfam" id="PF12439">
    <property type="entry name" value="GDE_N"/>
    <property type="match status" value="1"/>
</dbReference>
<dbReference type="InterPro" id="IPR012341">
    <property type="entry name" value="6hp_glycosidase-like_sf"/>
</dbReference>
<dbReference type="InterPro" id="IPR032790">
    <property type="entry name" value="GDE_C"/>
</dbReference>
<protein>
    <recommendedName>
        <fullName evidence="5">Glycogen debranching protein</fullName>
    </recommendedName>
</protein>
<organism evidence="3 4">
    <name type="scientific">Deinococcus ruber</name>
    <dbReference type="NCBI Taxonomy" id="1848197"/>
    <lineage>
        <taxon>Bacteria</taxon>
        <taxon>Thermotogati</taxon>
        <taxon>Deinococcota</taxon>
        <taxon>Deinococci</taxon>
        <taxon>Deinococcales</taxon>
        <taxon>Deinococcaceae</taxon>
        <taxon>Deinococcus</taxon>
    </lineage>
</organism>
<dbReference type="InterPro" id="IPR010401">
    <property type="entry name" value="AGL/Gdb1"/>
</dbReference>
<name>A0A918CMT8_9DEIO</name>
<dbReference type="GO" id="GO:0005980">
    <property type="term" value="P:glycogen catabolic process"/>
    <property type="evidence" value="ECO:0007669"/>
    <property type="project" value="InterPro"/>
</dbReference>
<evidence type="ECO:0008006" key="5">
    <source>
        <dbReference type="Google" id="ProtNLM"/>
    </source>
</evidence>
<dbReference type="Pfam" id="PF06202">
    <property type="entry name" value="GDE_C"/>
    <property type="match status" value="1"/>
</dbReference>
<dbReference type="InterPro" id="IPR024742">
    <property type="entry name" value="Glycogen_debranch_N"/>
</dbReference>
<evidence type="ECO:0000259" key="2">
    <source>
        <dbReference type="Pfam" id="PF12439"/>
    </source>
</evidence>
<reference evidence="3" key="1">
    <citation type="journal article" date="2014" name="Int. J. Syst. Evol. Microbiol.">
        <title>Complete genome sequence of Corynebacterium casei LMG S-19264T (=DSM 44701T), isolated from a smear-ripened cheese.</title>
        <authorList>
            <consortium name="US DOE Joint Genome Institute (JGI-PGF)"/>
            <person name="Walter F."/>
            <person name="Albersmeier A."/>
            <person name="Kalinowski J."/>
            <person name="Ruckert C."/>
        </authorList>
    </citation>
    <scope>NUCLEOTIDE SEQUENCE</scope>
    <source>
        <strain evidence="3">JCM 31311</strain>
    </source>
</reference>
<accession>A0A918CMT8</accession>
<dbReference type="RefSeq" id="WP_229776568.1">
    <property type="nucleotide sequence ID" value="NZ_BMQL01000055.1"/>
</dbReference>
<dbReference type="Gene3D" id="1.50.10.10">
    <property type="match status" value="1"/>
</dbReference>
<dbReference type="PANTHER" id="PTHR10569:SF2">
    <property type="entry name" value="GLYCOGEN DEBRANCHING ENZYME"/>
    <property type="match status" value="1"/>
</dbReference>
<feature type="domain" description="Glycogen debranching enzyme bacterial and archaeal type N-terminal" evidence="2">
    <location>
        <begin position="34"/>
        <end position="253"/>
    </location>
</feature>
<dbReference type="SUPFAM" id="SSF48208">
    <property type="entry name" value="Six-hairpin glycosidases"/>
    <property type="match status" value="1"/>
</dbReference>
<proteinExistence type="predicted"/>
<dbReference type="GO" id="GO:0004134">
    <property type="term" value="F:4-alpha-glucanotransferase activity"/>
    <property type="evidence" value="ECO:0007669"/>
    <property type="project" value="InterPro"/>
</dbReference>
<dbReference type="InterPro" id="IPR008928">
    <property type="entry name" value="6-hairpin_glycosidase_sf"/>
</dbReference>